<gene>
    <name evidence="1" type="ORF">CHK_1543</name>
</gene>
<evidence type="ECO:0000313" key="1">
    <source>
        <dbReference type="EMBL" id="KKI51156.1"/>
    </source>
</evidence>
<reference evidence="1 2" key="1">
    <citation type="submission" date="2015-04" db="EMBL/GenBank/DDBJ databases">
        <title>Draft genome sequence of bacteremic isolate Catabacter hongkongensis type strain HKU16T.</title>
        <authorList>
            <person name="Lau S.K."/>
            <person name="Teng J.L."/>
            <person name="Huang Y."/>
            <person name="Curreem S.O."/>
            <person name="Tsui S.K."/>
            <person name="Woo P.C."/>
        </authorList>
    </citation>
    <scope>NUCLEOTIDE SEQUENCE [LARGE SCALE GENOMIC DNA]</scope>
    <source>
        <strain evidence="1 2">HKU16</strain>
    </source>
</reference>
<proteinExistence type="predicted"/>
<dbReference type="STRING" id="270498.CHK_1543"/>
<dbReference type="AlphaFoldDB" id="A0A0M2NJL2"/>
<keyword evidence="2" id="KW-1185">Reference proteome</keyword>
<evidence type="ECO:0000313" key="2">
    <source>
        <dbReference type="Proteomes" id="UP000034076"/>
    </source>
</evidence>
<accession>A0A0M2NJL2</accession>
<organism evidence="1 2">
    <name type="scientific">Christensenella hongkongensis</name>
    <dbReference type="NCBI Taxonomy" id="270498"/>
    <lineage>
        <taxon>Bacteria</taxon>
        <taxon>Bacillati</taxon>
        <taxon>Bacillota</taxon>
        <taxon>Clostridia</taxon>
        <taxon>Christensenellales</taxon>
        <taxon>Christensenellaceae</taxon>
        <taxon>Christensenella</taxon>
    </lineage>
</organism>
<dbReference type="EMBL" id="LAYJ01000088">
    <property type="protein sequence ID" value="KKI51156.1"/>
    <property type="molecule type" value="Genomic_DNA"/>
</dbReference>
<name>A0A0M2NJL2_9FIRM</name>
<sequence>MADGNTISSRQSGIKTLSKQRYKATQLIAACQMVTQPCGAIS</sequence>
<dbReference type="Proteomes" id="UP000034076">
    <property type="component" value="Unassembled WGS sequence"/>
</dbReference>
<protein>
    <submittedName>
        <fullName evidence="1">Uncharacterized protein</fullName>
    </submittedName>
</protein>
<comment type="caution">
    <text evidence="1">The sequence shown here is derived from an EMBL/GenBank/DDBJ whole genome shotgun (WGS) entry which is preliminary data.</text>
</comment>